<dbReference type="SUPFAM" id="SSF52540">
    <property type="entry name" value="P-loop containing nucleoside triphosphate hydrolases"/>
    <property type="match status" value="1"/>
</dbReference>
<keyword evidence="18" id="KW-1185">Reference proteome</keyword>
<evidence type="ECO:0000256" key="2">
    <source>
        <dbReference type="ARBA" id="ARBA00000711"/>
    </source>
</evidence>
<evidence type="ECO:0000256" key="1">
    <source>
        <dbReference type="ARBA" id="ARBA00000312"/>
    </source>
</evidence>
<dbReference type="InterPro" id="IPR027417">
    <property type="entry name" value="P-loop_NTPase"/>
</dbReference>
<dbReference type="GO" id="GO:0009236">
    <property type="term" value="P:cobalamin biosynthetic process"/>
    <property type="evidence" value="ECO:0007669"/>
    <property type="project" value="UniProtKB-UniRule"/>
</dbReference>
<keyword evidence="8 14" id="KW-0169">Cobalamin biosynthesis</keyword>
<evidence type="ECO:0000256" key="16">
    <source>
        <dbReference type="PIRSR" id="PIRSR006135-2"/>
    </source>
</evidence>
<dbReference type="PIRSF" id="PIRSF006135">
    <property type="entry name" value="CobU"/>
    <property type="match status" value="1"/>
</dbReference>
<name>A0A2S5SW91_9BURK</name>
<gene>
    <name evidence="17" type="ORF">C1704_06100</name>
</gene>
<dbReference type="GO" id="GO:0005525">
    <property type="term" value="F:GTP binding"/>
    <property type="evidence" value="ECO:0007669"/>
    <property type="project" value="UniProtKB-UniRule"/>
</dbReference>
<feature type="binding site" evidence="16">
    <location>
        <begin position="12"/>
        <end position="19"/>
    </location>
    <ligand>
        <name>GTP</name>
        <dbReference type="ChEBI" id="CHEBI:37565"/>
    </ligand>
</feature>
<keyword evidence="9 14" id="KW-0808">Transferase</keyword>
<dbReference type="UniPathway" id="UPA00148">
    <property type="reaction ID" value="UER00236"/>
</dbReference>
<dbReference type="Pfam" id="PF02283">
    <property type="entry name" value="CobU"/>
    <property type="match status" value="1"/>
</dbReference>
<keyword evidence="10 14" id="KW-0547">Nucleotide-binding</keyword>
<comment type="similarity">
    <text evidence="7 14">Belongs to the CobU/CobP family.</text>
</comment>
<keyword evidence="17" id="KW-0548">Nucleotidyltransferase</keyword>
<evidence type="ECO:0000256" key="8">
    <source>
        <dbReference type="ARBA" id="ARBA00022573"/>
    </source>
</evidence>
<evidence type="ECO:0000256" key="13">
    <source>
        <dbReference type="ARBA" id="ARBA00023134"/>
    </source>
</evidence>
<evidence type="ECO:0000256" key="12">
    <source>
        <dbReference type="ARBA" id="ARBA00022840"/>
    </source>
</evidence>
<dbReference type="Proteomes" id="UP000238605">
    <property type="component" value="Unassembled WGS sequence"/>
</dbReference>
<comment type="pathway">
    <text evidence="6 14">Cofactor biosynthesis; adenosylcobalamin biosynthesis; adenosylcobalamin from cob(II)yrinate a,c-diamide: step 5/7.</text>
</comment>
<sequence>MGSVPDIHLILGGARSGKSRHAEALALEAERDGARVTYIATAWAGDDEMRERIAQHRARRPASWASLELPDADLALAITLQAQAGEGRCVVVDCLTLWLAQHLCPPPGVPARDAKAEADALLAVLPGLAGRVLFVSNEIGLGVMPLGAETRRTVDALGRLHQQLAEQARRVTLMVAGLPLTLKPLPESRR</sequence>
<comment type="caution">
    <text evidence="17">The sequence shown here is derived from an EMBL/GenBank/DDBJ whole genome shotgun (WGS) entry which is preliminary data.</text>
</comment>
<feature type="binding site" evidence="16">
    <location>
        <position position="68"/>
    </location>
    <ligand>
        <name>GTP</name>
        <dbReference type="ChEBI" id="CHEBI:37565"/>
    </ligand>
</feature>
<dbReference type="OrthoDB" id="9788370at2"/>
<dbReference type="GO" id="GO:0005524">
    <property type="term" value="F:ATP binding"/>
    <property type="evidence" value="ECO:0007669"/>
    <property type="project" value="UniProtKB-UniRule"/>
</dbReference>
<protein>
    <recommendedName>
        <fullName evidence="14">Bifunctional adenosylcobalamin biosynthesis protein</fullName>
        <ecNumber evidence="14">2.7.1.156</ecNumber>
        <ecNumber evidence="14">2.7.7.62</ecNumber>
    </recommendedName>
</protein>
<dbReference type="InterPro" id="IPR003203">
    <property type="entry name" value="CobU/CobP"/>
</dbReference>
<comment type="catalytic activity">
    <reaction evidence="1 14">
        <text>adenosylcob(III)inamide + ATP = adenosylcob(III)inamide phosphate + ADP + H(+)</text>
        <dbReference type="Rhea" id="RHEA:15769"/>
        <dbReference type="ChEBI" id="CHEBI:2480"/>
        <dbReference type="ChEBI" id="CHEBI:15378"/>
        <dbReference type="ChEBI" id="CHEBI:30616"/>
        <dbReference type="ChEBI" id="CHEBI:58502"/>
        <dbReference type="ChEBI" id="CHEBI:456216"/>
        <dbReference type="EC" id="2.7.1.156"/>
    </reaction>
</comment>
<proteinExistence type="inferred from homology"/>
<dbReference type="EC" id="2.7.7.62" evidence="14"/>
<evidence type="ECO:0000256" key="11">
    <source>
        <dbReference type="ARBA" id="ARBA00022777"/>
    </source>
</evidence>
<feature type="binding site" evidence="16">
    <location>
        <position position="93"/>
    </location>
    <ligand>
        <name>GTP</name>
        <dbReference type="ChEBI" id="CHEBI:37565"/>
    </ligand>
</feature>
<dbReference type="PANTHER" id="PTHR34848">
    <property type="match status" value="1"/>
</dbReference>
<dbReference type="EMBL" id="PSNX01000004">
    <property type="protein sequence ID" value="PPE67021.1"/>
    <property type="molecule type" value="Genomic_DNA"/>
</dbReference>
<evidence type="ECO:0000256" key="14">
    <source>
        <dbReference type="PIRNR" id="PIRNR006135"/>
    </source>
</evidence>
<dbReference type="AlphaFoldDB" id="A0A2S5SW91"/>
<dbReference type="GO" id="GO:0043752">
    <property type="term" value="F:adenosylcobinamide kinase activity"/>
    <property type="evidence" value="ECO:0007669"/>
    <property type="project" value="UniProtKB-EC"/>
</dbReference>
<feature type="binding site" evidence="16">
    <location>
        <begin position="57"/>
        <end position="60"/>
    </location>
    <ligand>
        <name>GTP</name>
        <dbReference type="ChEBI" id="CHEBI:37565"/>
    </ligand>
</feature>
<comment type="catalytic activity">
    <reaction evidence="3">
        <text>adenosylcob(III)inamide + GTP = adenosylcob(III)inamide phosphate + GDP + H(+)</text>
        <dbReference type="Rhea" id="RHEA:15765"/>
        <dbReference type="ChEBI" id="CHEBI:2480"/>
        <dbReference type="ChEBI" id="CHEBI:15378"/>
        <dbReference type="ChEBI" id="CHEBI:37565"/>
        <dbReference type="ChEBI" id="CHEBI:58189"/>
        <dbReference type="ChEBI" id="CHEBI:58502"/>
        <dbReference type="EC" id="2.7.1.156"/>
    </reaction>
</comment>
<organism evidence="17 18">
    <name type="scientific">Caldimonas caldifontis</name>
    <dbReference type="NCBI Taxonomy" id="1452508"/>
    <lineage>
        <taxon>Bacteria</taxon>
        <taxon>Pseudomonadati</taxon>
        <taxon>Pseudomonadota</taxon>
        <taxon>Betaproteobacteria</taxon>
        <taxon>Burkholderiales</taxon>
        <taxon>Sphaerotilaceae</taxon>
        <taxon>Caldimonas</taxon>
    </lineage>
</organism>
<dbReference type="PANTHER" id="PTHR34848:SF1">
    <property type="entry name" value="BIFUNCTIONAL ADENOSYLCOBALAMIN BIOSYNTHESIS PROTEIN COBU"/>
    <property type="match status" value="1"/>
</dbReference>
<evidence type="ECO:0000256" key="9">
    <source>
        <dbReference type="ARBA" id="ARBA00022679"/>
    </source>
</evidence>
<reference evidence="17 18" key="1">
    <citation type="submission" date="2018-02" db="EMBL/GenBank/DDBJ databases">
        <title>Reclassifiation of [Polyangium] brachysporum DSM 7029 as Guopingzhaonella breviflexa gen. nov., sp. nov., a member of the family Comamonadaceae.</title>
        <authorList>
            <person name="Tang B."/>
        </authorList>
    </citation>
    <scope>NUCLEOTIDE SEQUENCE [LARGE SCALE GENOMIC DNA]</scope>
    <source>
        <strain evidence="17 18">BCRC 80649</strain>
    </source>
</reference>
<evidence type="ECO:0000256" key="4">
    <source>
        <dbReference type="ARBA" id="ARBA00003889"/>
    </source>
</evidence>
<comment type="pathway">
    <text evidence="5 14">Cofactor biosynthesis; adenosylcobalamin biosynthesis; adenosylcobalamin from cob(II)yrinate a,c-diamide: step 6/7.</text>
</comment>
<keyword evidence="11 14" id="KW-0418">Kinase</keyword>
<evidence type="ECO:0000256" key="3">
    <source>
        <dbReference type="ARBA" id="ARBA00001522"/>
    </source>
</evidence>
<keyword evidence="12 14" id="KW-0067">ATP-binding</keyword>
<dbReference type="NCBIfam" id="NF004469">
    <property type="entry name" value="PRK05800.1"/>
    <property type="match status" value="1"/>
</dbReference>
<comment type="function">
    <text evidence="4 14">Catalyzes ATP-dependent phosphorylation of adenosylcobinamide and addition of GMP to adenosylcobinamide phosphate.</text>
</comment>
<dbReference type="Gene3D" id="3.40.50.300">
    <property type="entry name" value="P-loop containing nucleotide triphosphate hydrolases"/>
    <property type="match status" value="1"/>
</dbReference>
<keyword evidence="13 14" id="KW-0342">GTP-binding</keyword>
<evidence type="ECO:0000256" key="5">
    <source>
        <dbReference type="ARBA" id="ARBA00004692"/>
    </source>
</evidence>
<dbReference type="RefSeq" id="WP_104301850.1">
    <property type="nucleotide sequence ID" value="NZ_PSNX01000004.1"/>
</dbReference>
<evidence type="ECO:0000256" key="15">
    <source>
        <dbReference type="PIRSR" id="PIRSR006135-1"/>
    </source>
</evidence>
<dbReference type="EC" id="2.7.1.156" evidence="14"/>
<evidence type="ECO:0000313" key="18">
    <source>
        <dbReference type="Proteomes" id="UP000238605"/>
    </source>
</evidence>
<evidence type="ECO:0000256" key="6">
    <source>
        <dbReference type="ARBA" id="ARBA00005159"/>
    </source>
</evidence>
<dbReference type="CDD" id="cd00544">
    <property type="entry name" value="CobU"/>
    <property type="match status" value="1"/>
</dbReference>
<accession>A0A2S5SW91</accession>
<feature type="binding site" evidence="16">
    <location>
        <begin position="40"/>
        <end position="42"/>
    </location>
    <ligand>
        <name>GTP</name>
        <dbReference type="ChEBI" id="CHEBI:37565"/>
    </ligand>
</feature>
<comment type="catalytic activity">
    <reaction evidence="2 14">
        <text>adenosylcob(III)inamide phosphate + GTP + H(+) = adenosylcob(III)inamide-GDP + diphosphate</text>
        <dbReference type="Rhea" id="RHEA:22712"/>
        <dbReference type="ChEBI" id="CHEBI:15378"/>
        <dbReference type="ChEBI" id="CHEBI:33019"/>
        <dbReference type="ChEBI" id="CHEBI:37565"/>
        <dbReference type="ChEBI" id="CHEBI:58502"/>
        <dbReference type="ChEBI" id="CHEBI:60487"/>
        <dbReference type="EC" id="2.7.7.62"/>
    </reaction>
</comment>
<evidence type="ECO:0000313" key="17">
    <source>
        <dbReference type="EMBL" id="PPE67021.1"/>
    </source>
</evidence>
<evidence type="ECO:0000256" key="10">
    <source>
        <dbReference type="ARBA" id="ARBA00022741"/>
    </source>
</evidence>
<dbReference type="GO" id="GO:0008820">
    <property type="term" value="F:cobinamide phosphate guanylyltransferase activity"/>
    <property type="evidence" value="ECO:0007669"/>
    <property type="project" value="UniProtKB-UniRule"/>
</dbReference>
<feature type="active site" description="GMP-histidine intermediate" evidence="15">
    <location>
        <position position="56"/>
    </location>
</feature>
<evidence type="ECO:0000256" key="7">
    <source>
        <dbReference type="ARBA" id="ARBA00007490"/>
    </source>
</evidence>